<dbReference type="Pfam" id="PF02687">
    <property type="entry name" value="FtsX"/>
    <property type="match status" value="1"/>
</dbReference>
<protein>
    <submittedName>
        <fullName evidence="10">Efflux ABC transporter, permease protein</fullName>
    </submittedName>
</protein>
<dbReference type="InterPro" id="IPR003838">
    <property type="entry name" value="ABC3_permease_C"/>
</dbReference>
<name>A0A098AWM4_DESHA</name>
<evidence type="ECO:0000256" key="4">
    <source>
        <dbReference type="ARBA" id="ARBA00022989"/>
    </source>
</evidence>
<evidence type="ECO:0000256" key="5">
    <source>
        <dbReference type="ARBA" id="ARBA00023136"/>
    </source>
</evidence>
<dbReference type="InterPro" id="IPR050250">
    <property type="entry name" value="Macrolide_Exporter_MacB"/>
</dbReference>
<reference evidence="10" key="1">
    <citation type="submission" date="2014-07" db="EMBL/GenBank/DDBJ databases">
        <authorList>
            <person name="Hornung V.Bastian."/>
        </authorList>
    </citation>
    <scope>NUCLEOTIDE SEQUENCE</scope>
    <source>
        <strain evidence="10">PCE-S</strain>
    </source>
</reference>
<feature type="transmembrane region" description="Helical" evidence="7">
    <location>
        <begin position="21"/>
        <end position="43"/>
    </location>
</feature>
<dbReference type="PATRIC" id="fig|49338.4.peg.684"/>
<evidence type="ECO:0000313" key="10">
    <source>
        <dbReference type="EMBL" id="CDX00527.1"/>
    </source>
</evidence>
<feature type="domain" description="ABC3 transporter permease C-terminal" evidence="8">
    <location>
        <begin position="319"/>
        <end position="435"/>
    </location>
</feature>
<evidence type="ECO:0000256" key="2">
    <source>
        <dbReference type="ARBA" id="ARBA00022475"/>
    </source>
</evidence>
<dbReference type="GO" id="GO:0005886">
    <property type="term" value="C:plasma membrane"/>
    <property type="evidence" value="ECO:0007669"/>
    <property type="project" value="UniProtKB-SubCell"/>
</dbReference>
<dbReference type="AlphaFoldDB" id="A0A098AWM4"/>
<evidence type="ECO:0000256" key="6">
    <source>
        <dbReference type="ARBA" id="ARBA00038076"/>
    </source>
</evidence>
<accession>A0A098AWM4</accession>
<feature type="domain" description="MacB-like periplasmic core" evidence="9">
    <location>
        <begin position="21"/>
        <end position="168"/>
    </location>
</feature>
<evidence type="ECO:0000256" key="1">
    <source>
        <dbReference type="ARBA" id="ARBA00004651"/>
    </source>
</evidence>
<dbReference type="PANTHER" id="PTHR30572">
    <property type="entry name" value="MEMBRANE COMPONENT OF TRANSPORTER-RELATED"/>
    <property type="match status" value="1"/>
</dbReference>
<feature type="transmembrane region" description="Helical" evidence="7">
    <location>
        <begin position="361"/>
        <end position="392"/>
    </location>
</feature>
<feature type="transmembrane region" description="Helical" evidence="7">
    <location>
        <begin position="404"/>
        <end position="426"/>
    </location>
</feature>
<keyword evidence="4 7" id="KW-1133">Transmembrane helix</keyword>
<dbReference type="PROSITE" id="PS51257">
    <property type="entry name" value="PROKAR_LIPOPROTEIN"/>
    <property type="match status" value="1"/>
</dbReference>
<keyword evidence="2" id="KW-1003">Cell membrane</keyword>
<gene>
    <name evidence="10" type="ORF">DPCES_0640</name>
</gene>
<evidence type="ECO:0000256" key="7">
    <source>
        <dbReference type="SAM" id="Phobius"/>
    </source>
</evidence>
<dbReference type="EMBL" id="LK996017">
    <property type="protein sequence ID" value="CDX00527.1"/>
    <property type="molecule type" value="Genomic_DNA"/>
</dbReference>
<comment type="similarity">
    <text evidence="6">Belongs to the ABC-4 integral membrane protein family.</text>
</comment>
<feature type="transmembrane region" description="Helical" evidence="7">
    <location>
        <begin position="314"/>
        <end position="340"/>
    </location>
</feature>
<evidence type="ECO:0000259" key="8">
    <source>
        <dbReference type="Pfam" id="PF02687"/>
    </source>
</evidence>
<organism evidence="10">
    <name type="scientific">Desulfitobacterium hafniense</name>
    <name type="common">Desulfitobacterium frappieri</name>
    <dbReference type="NCBI Taxonomy" id="49338"/>
    <lineage>
        <taxon>Bacteria</taxon>
        <taxon>Bacillati</taxon>
        <taxon>Bacillota</taxon>
        <taxon>Clostridia</taxon>
        <taxon>Eubacteriales</taxon>
        <taxon>Desulfitobacteriaceae</taxon>
        <taxon>Desulfitobacterium</taxon>
    </lineage>
</organism>
<dbReference type="PANTHER" id="PTHR30572:SF4">
    <property type="entry name" value="ABC TRANSPORTER PERMEASE YTRF"/>
    <property type="match status" value="1"/>
</dbReference>
<keyword evidence="5 7" id="KW-0472">Membrane</keyword>
<dbReference type="Pfam" id="PF12704">
    <property type="entry name" value="MacB_PCD"/>
    <property type="match status" value="1"/>
</dbReference>
<dbReference type="GO" id="GO:0022857">
    <property type="term" value="F:transmembrane transporter activity"/>
    <property type="evidence" value="ECO:0007669"/>
    <property type="project" value="TreeGrafter"/>
</dbReference>
<proteinExistence type="inferred from homology"/>
<dbReference type="InterPro" id="IPR025857">
    <property type="entry name" value="MacB_PCD"/>
</dbReference>
<evidence type="ECO:0000256" key="3">
    <source>
        <dbReference type="ARBA" id="ARBA00022692"/>
    </source>
</evidence>
<comment type="subcellular location">
    <subcellularLocation>
        <location evidence="1">Cell membrane</location>
        <topology evidence="1">Multi-pass membrane protein</topology>
    </subcellularLocation>
</comment>
<evidence type="ECO:0000259" key="9">
    <source>
        <dbReference type="Pfam" id="PF12704"/>
    </source>
</evidence>
<dbReference type="RefSeq" id="WP_208925245.1">
    <property type="nucleotide sequence ID" value="NZ_JAYFNZ010000022.1"/>
</dbReference>
<keyword evidence="3 7" id="KW-0812">Transmembrane</keyword>
<sequence length="443" mass="48780">MTWKDILKMCLRNLRRRKSRTLLTVLGVLIGCCSIVIMVSIGIGTKVSQEEMLAEMGDLTIITVMVPNMGNDQNKLDDAGIRTIAQIPNVIAVSPKISPDELFNDVYFKIYAGIGDRYINDWLPVAAYDSSSLEKLGFKLVDGAYPANTKGVLVGEMFAYNFRDSYRPEGSNRVDRYANIDFNNFDMDQLKNNMPDPYFNPLTSSLTLVLEKEGIAKYSIPLEATGRVKEDYNKGYETSEGVLLDLAFLEQILKDSGAAKNTTEKKSYQNALVKVDHISKVAEVEKEIKRLGFDTRSMESIREPMEKEARQKQLMLGGLGAISLFVAAIGITNTMIMSISERTKEIGIMKALGCYVKDIRIIFLTESGIIGFLGGVVGNVVSLIISLIMNFVSEGAGGSKLSIIPLWLIGFAVVFSIFIGVGSGYYPANKAVKISALEAIKSD</sequence>